<dbReference type="InterPro" id="IPR005358">
    <property type="entry name" value="Puta_zinc/iron-chelating_dom"/>
</dbReference>
<proteinExistence type="predicted"/>
<dbReference type="Proteomes" id="UP000036902">
    <property type="component" value="Chromosome"/>
</dbReference>
<dbReference type="EMBL" id="CP014646">
    <property type="protein sequence ID" value="AMO39040.1"/>
    <property type="molecule type" value="Genomic_DNA"/>
</dbReference>
<accession>A0A127KAQ1</accession>
<name>A0A127KAQ1_9RHOO</name>
<gene>
    <name evidence="1" type="ORF">AC731_007910</name>
</gene>
<evidence type="ECO:0000313" key="2">
    <source>
        <dbReference type="Proteomes" id="UP000036902"/>
    </source>
</evidence>
<evidence type="ECO:0000313" key="1">
    <source>
        <dbReference type="EMBL" id="AMO39040.1"/>
    </source>
</evidence>
<keyword evidence="2" id="KW-1185">Reference proteome</keyword>
<dbReference type="AlphaFoldDB" id="A0A127KAQ1"/>
<dbReference type="Pfam" id="PF03692">
    <property type="entry name" value="CxxCxxCC"/>
    <property type="match status" value="1"/>
</dbReference>
<organism evidence="1 2">
    <name type="scientific">Thauera humireducens</name>
    <dbReference type="NCBI Taxonomy" id="1134435"/>
    <lineage>
        <taxon>Bacteria</taxon>
        <taxon>Pseudomonadati</taxon>
        <taxon>Pseudomonadota</taxon>
        <taxon>Betaproteobacteria</taxon>
        <taxon>Rhodocyclales</taxon>
        <taxon>Zoogloeaceae</taxon>
        <taxon>Thauera</taxon>
    </lineage>
</organism>
<sequence length="176" mass="19385">MPGHSSLISAMPERSPLFRLHADVDARVGAIRHTRPDWPCSKGCDTCCRRLADVPRLTAAEWGLLLEGLRTLPPQRLQAIRDAVGLLGHGASAPIVCPMLDRESGACPVYAYRPVACRTYGFYVQRELGLYCSDIEARVAQGELDDVVWGNQDVIDRALSASGETRSLTEWFALTF</sequence>
<reference evidence="2" key="1">
    <citation type="submission" date="2016-03" db="EMBL/GenBank/DDBJ databases">
        <authorList>
            <person name="Ma C."/>
            <person name="Zhou S."/>
            <person name="Yang G."/>
        </authorList>
    </citation>
    <scope>NUCLEOTIDE SEQUENCE [LARGE SCALE GENOMIC DNA]</scope>
    <source>
        <strain evidence="2">SgZ-1</strain>
    </source>
</reference>
<dbReference type="STRING" id="1134435.AC731_007910"/>
<protein>
    <submittedName>
        <fullName evidence="1">Uncharacterized protein</fullName>
    </submittedName>
</protein>
<dbReference type="KEGG" id="thu:AC731_007910"/>